<keyword evidence="1" id="KW-0472">Membrane</keyword>
<feature type="transmembrane region" description="Helical" evidence="1">
    <location>
        <begin position="100"/>
        <end position="119"/>
    </location>
</feature>
<reference evidence="2 3" key="1">
    <citation type="submission" date="2024-11" db="EMBL/GenBank/DDBJ databases">
        <title>A near-complete genome assembly of Cinchona calisaya.</title>
        <authorList>
            <person name="Lian D.C."/>
            <person name="Zhao X.W."/>
            <person name="Wei L."/>
        </authorList>
    </citation>
    <scope>NUCLEOTIDE SEQUENCE [LARGE SCALE GENOMIC DNA]</scope>
    <source>
        <tissue evidence="2">Nenye</tissue>
    </source>
</reference>
<name>A0ABD2YHP4_9GENT</name>
<keyword evidence="1" id="KW-1133">Transmembrane helix</keyword>
<dbReference type="AlphaFoldDB" id="A0ABD2YHP4"/>
<dbReference type="PANTHER" id="PTHR33306:SF29">
    <property type="match status" value="1"/>
</dbReference>
<organism evidence="2 3">
    <name type="scientific">Cinchona calisaya</name>
    <dbReference type="NCBI Taxonomy" id="153742"/>
    <lineage>
        <taxon>Eukaryota</taxon>
        <taxon>Viridiplantae</taxon>
        <taxon>Streptophyta</taxon>
        <taxon>Embryophyta</taxon>
        <taxon>Tracheophyta</taxon>
        <taxon>Spermatophyta</taxon>
        <taxon>Magnoliopsida</taxon>
        <taxon>eudicotyledons</taxon>
        <taxon>Gunneridae</taxon>
        <taxon>Pentapetalae</taxon>
        <taxon>asterids</taxon>
        <taxon>lamiids</taxon>
        <taxon>Gentianales</taxon>
        <taxon>Rubiaceae</taxon>
        <taxon>Cinchonoideae</taxon>
        <taxon>Cinchoneae</taxon>
        <taxon>Cinchona</taxon>
    </lineage>
</organism>
<dbReference type="PANTHER" id="PTHR33306">
    <property type="entry name" value="EXPRESSED PROTEIN-RELATED-RELATED"/>
    <property type="match status" value="1"/>
</dbReference>
<evidence type="ECO:0000256" key="1">
    <source>
        <dbReference type="SAM" id="Phobius"/>
    </source>
</evidence>
<evidence type="ECO:0000313" key="3">
    <source>
        <dbReference type="Proteomes" id="UP001630127"/>
    </source>
</evidence>
<gene>
    <name evidence="2" type="ORF">ACH5RR_035238</name>
</gene>
<dbReference type="EMBL" id="JBJUIK010000014">
    <property type="protein sequence ID" value="KAL3505397.1"/>
    <property type="molecule type" value="Genomic_DNA"/>
</dbReference>
<keyword evidence="1" id="KW-0812">Transmembrane</keyword>
<comment type="caution">
    <text evidence="2">The sequence shown here is derived from an EMBL/GenBank/DDBJ whole genome shotgun (WGS) entry which is preliminary data.</text>
</comment>
<protein>
    <recommendedName>
        <fullName evidence="4">Transmembrane protein</fullName>
    </recommendedName>
</protein>
<accession>A0ABD2YHP4</accession>
<proteinExistence type="predicted"/>
<feature type="transmembrane region" description="Helical" evidence="1">
    <location>
        <begin position="61"/>
        <end position="80"/>
    </location>
</feature>
<evidence type="ECO:0008006" key="4">
    <source>
        <dbReference type="Google" id="ProtNLM"/>
    </source>
</evidence>
<dbReference type="Proteomes" id="UP001630127">
    <property type="component" value="Unassembled WGS sequence"/>
</dbReference>
<sequence>MDNSFVRERRGISWRDQTLASISAPPMPLMVVFGVVILLMYLASYSDYKAQVERRMTGLKLLLFLLPVLLILMVHLMMVSNRWFYVGGVRPVSESINQEGSSPCGLILVVLLLLVLVYYQSSFQSSWFRAV</sequence>
<keyword evidence="3" id="KW-1185">Reference proteome</keyword>
<feature type="transmembrane region" description="Helical" evidence="1">
    <location>
        <begin position="20"/>
        <end position="41"/>
    </location>
</feature>
<evidence type="ECO:0000313" key="2">
    <source>
        <dbReference type="EMBL" id="KAL3505397.1"/>
    </source>
</evidence>